<dbReference type="PANTHER" id="PTHR24221:SF636">
    <property type="entry name" value="BILE SALT EXPORT PUMP"/>
    <property type="match status" value="1"/>
</dbReference>
<protein>
    <submittedName>
        <fullName evidence="7">ATP-dependent translocase ABCB1</fullName>
    </submittedName>
</protein>
<sequence>MRVNVPLTDRTSLKACVGYGVSQGIYYITFAVCFLYGADLLEDDELEYYDVFKVFSCVILASMQLGRAVAFAPDANKARKAASRIFGLAGFVPSIDPYDDGGLKPAEGSFKSVVKFSGTQFRYPMRPEVSILNGLELSVEPGETLALVGESGCGKSTTIQLLERFYDPEAGGVFLDKYNIKDLNVQWLRKQIGLVSQEPTLFDATIAENIAYGDNFRKVTMDEIIKAARSANIHNFIQSLPKWVLIDMGGTIALHSTPQHLVEGTPLSTVYCDVQGT</sequence>
<evidence type="ECO:0000256" key="4">
    <source>
        <dbReference type="ARBA" id="ARBA00023136"/>
    </source>
</evidence>
<dbReference type="Gene3D" id="3.40.50.300">
    <property type="entry name" value="P-loop containing nucleotide triphosphate hydrolases"/>
    <property type="match status" value="1"/>
</dbReference>
<keyword evidence="6" id="KW-1185">Reference proteome</keyword>
<dbReference type="Pfam" id="PF00005">
    <property type="entry name" value="ABC_tran"/>
    <property type="match status" value="1"/>
</dbReference>
<dbReference type="Gene3D" id="1.20.1560.10">
    <property type="entry name" value="ABC transporter type 1, transmembrane domain"/>
    <property type="match status" value="1"/>
</dbReference>
<dbReference type="RefSeq" id="XP_035827224.1">
    <property type="nucleotide sequence ID" value="XM_035971331.1"/>
</dbReference>
<organism evidence="6 7">
    <name type="scientific">Aplysia californica</name>
    <name type="common">California sea hare</name>
    <dbReference type="NCBI Taxonomy" id="6500"/>
    <lineage>
        <taxon>Eukaryota</taxon>
        <taxon>Metazoa</taxon>
        <taxon>Spiralia</taxon>
        <taxon>Lophotrochozoa</taxon>
        <taxon>Mollusca</taxon>
        <taxon>Gastropoda</taxon>
        <taxon>Heterobranchia</taxon>
        <taxon>Euthyneura</taxon>
        <taxon>Tectipleura</taxon>
        <taxon>Aplysiida</taxon>
        <taxon>Aplysioidea</taxon>
        <taxon>Aplysiidae</taxon>
        <taxon>Aplysia</taxon>
    </lineage>
</organism>
<dbReference type="InterPro" id="IPR036640">
    <property type="entry name" value="ABC1_TM_sf"/>
</dbReference>
<reference evidence="7" key="1">
    <citation type="submission" date="2025-08" db="UniProtKB">
        <authorList>
            <consortium name="RefSeq"/>
        </authorList>
    </citation>
    <scope>IDENTIFICATION</scope>
</reference>
<dbReference type="Proteomes" id="UP000694888">
    <property type="component" value="Unplaced"/>
</dbReference>
<accession>A0ABM1VXT1</accession>
<comment type="subcellular location">
    <subcellularLocation>
        <location evidence="1">Membrane</location>
        <topology evidence="1">Multi-pass membrane protein</topology>
    </subcellularLocation>
</comment>
<evidence type="ECO:0000256" key="2">
    <source>
        <dbReference type="ARBA" id="ARBA00022692"/>
    </source>
</evidence>
<name>A0ABM1VXT1_APLCA</name>
<evidence type="ECO:0000259" key="5">
    <source>
        <dbReference type="Pfam" id="PF00005"/>
    </source>
</evidence>
<dbReference type="SUPFAM" id="SSF52540">
    <property type="entry name" value="P-loop containing nucleoside triphosphate hydrolases"/>
    <property type="match status" value="1"/>
</dbReference>
<dbReference type="InterPro" id="IPR027417">
    <property type="entry name" value="P-loop_NTPase"/>
</dbReference>
<evidence type="ECO:0000313" key="6">
    <source>
        <dbReference type="Proteomes" id="UP000694888"/>
    </source>
</evidence>
<gene>
    <name evidence="7" type="primary">LOC101855357</name>
</gene>
<keyword evidence="3" id="KW-1133">Transmembrane helix</keyword>
<evidence type="ECO:0000256" key="1">
    <source>
        <dbReference type="ARBA" id="ARBA00004141"/>
    </source>
</evidence>
<dbReference type="PANTHER" id="PTHR24221">
    <property type="entry name" value="ATP-BINDING CASSETTE SUB-FAMILY B"/>
    <property type="match status" value="1"/>
</dbReference>
<evidence type="ECO:0000313" key="7">
    <source>
        <dbReference type="RefSeq" id="XP_035827224.1"/>
    </source>
</evidence>
<feature type="domain" description="ABC transporter" evidence="5">
    <location>
        <begin position="132"/>
        <end position="231"/>
    </location>
</feature>
<dbReference type="GeneID" id="101855357"/>
<proteinExistence type="predicted"/>
<keyword evidence="4" id="KW-0472">Membrane</keyword>
<dbReference type="InterPro" id="IPR039421">
    <property type="entry name" value="Type_1_exporter"/>
</dbReference>
<evidence type="ECO:0000256" key="3">
    <source>
        <dbReference type="ARBA" id="ARBA00022989"/>
    </source>
</evidence>
<dbReference type="SUPFAM" id="SSF90123">
    <property type="entry name" value="ABC transporter transmembrane region"/>
    <property type="match status" value="1"/>
</dbReference>
<keyword evidence="2" id="KW-0812">Transmembrane</keyword>
<dbReference type="InterPro" id="IPR003439">
    <property type="entry name" value="ABC_transporter-like_ATP-bd"/>
</dbReference>